<gene>
    <name evidence="1" type="ORF">JEU22_04340</name>
</gene>
<accession>A0A8I1JGT4</accession>
<dbReference type="RefSeq" id="WP_198746746.1">
    <property type="nucleotide sequence ID" value="NZ_JAEHTE010000002.1"/>
</dbReference>
<sequence>MELKLIKPEAQTQAAASDAWEPSQAGERWCRKVFSGIEMIAKPADVGALWKLSYAGYELTGFASLADAMNGGAKFAEDVFALLKEPFNAGEAVVSCDPLSDLEKLLDQSGAFPDVLGRMKALVGMAKEETEALREGVEACNPEKQLAREAELLDRIGQLTAQLQEAKSGKA</sequence>
<dbReference type="Proteomes" id="UP000637061">
    <property type="component" value="Unassembled WGS sequence"/>
</dbReference>
<evidence type="ECO:0000313" key="1">
    <source>
        <dbReference type="EMBL" id="MBI6883132.1"/>
    </source>
</evidence>
<name>A0A8I1JGT4_PSEPU</name>
<dbReference type="AlphaFoldDB" id="A0A8I1JGT4"/>
<proteinExistence type="predicted"/>
<evidence type="ECO:0000313" key="2">
    <source>
        <dbReference type="Proteomes" id="UP000637061"/>
    </source>
</evidence>
<dbReference type="EMBL" id="JAEHTE010000002">
    <property type="protein sequence ID" value="MBI6883132.1"/>
    <property type="molecule type" value="Genomic_DNA"/>
</dbReference>
<reference evidence="1" key="1">
    <citation type="submission" date="2020-12" db="EMBL/GenBank/DDBJ databases">
        <title>Enhanced detection system for hospital associated transmission using whole genome sequencing surveillance.</title>
        <authorList>
            <person name="Harrison L.H."/>
            <person name="Van Tyne D."/>
            <person name="Marsh J.W."/>
            <person name="Griffith M.P."/>
            <person name="Snyder D.J."/>
            <person name="Cooper V.S."/>
            <person name="Mustapha M."/>
        </authorList>
    </citation>
    <scope>NUCLEOTIDE SEQUENCE</scope>
    <source>
        <strain evidence="1">PSB00042</strain>
    </source>
</reference>
<protein>
    <submittedName>
        <fullName evidence="1">Uncharacterized protein</fullName>
    </submittedName>
</protein>
<comment type="caution">
    <text evidence="1">The sequence shown here is derived from an EMBL/GenBank/DDBJ whole genome shotgun (WGS) entry which is preliminary data.</text>
</comment>
<organism evidence="1 2">
    <name type="scientific">Pseudomonas putida</name>
    <name type="common">Arthrobacter siderocapsulatus</name>
    <dbReference type="NCBI Taxonomy" id="303"/>
    <lineage>
        <taxon>Bacteria</taxon>
        <taxon>Pseudomonadati</taxon>
        <taxon>Pseudomonadota</taxon>
        <taxon>Gammaproteobacteria</taxon>
        <taxon>Pseudomonadales</taxon>
        <taxon>Pseudomonadaceae</taxon>
        <taxon>Pseudomonas</taxon>
    </lineage>
</organism>